<evidence type="ECO:0000259" key="7">
    <source>
        <dbReference type="Pfam" id="PF17213"/>
    </source>
</evidence>
<feature type="compositionally biased region" description="Basic and acidic residues" evidence="6">
    <location>
        <begin position="697"/>
        <end position="732"/>
    </location>
</feature>
<feature type="region of interest" description="Disordered" evidence="6">
    <location>
        <begin position="1609"/>
        <end position="1655"/>
    </location>
</feature>
<dbReference type="GO" id="GO:0003341">
    <property type="term" value="P:cilium movement"/>
    <property type="evidence" value="ECO:0007669"/>
    <property type="project" value="TreeGrafter"/>
</dbReference>
<evidence type="ECO:0000256" key="3">
    <source>
        <dbReference type="ARBA" id="ARBA00022490"/>
    </source>
</evidence>
<feature type="domain" description="HYDIN/VesB/CFA65-like Ig-like" evidence="9">
    <location>
        <begin position="2709"/>
        <end position="2805"/>
    </location>
</feature>
<dbReference type="Pfam" id="PF24291">
    <property type="entry name" value="Ig_CFAP65"/>
    <property type="match status" value="1"/>
</dbReference>
<feature type="region of interest" description="Disordered" evidence="6">
    <location>
        <begin position="855"/>
        <end position="945"/>
    </location>
</feature>
<keyword evidence="3" id="KW-0963">Cytoplasm</keyword>
<feature type="compositionally biased region" description="Polar residues" evidence="6">
    <location>
        <begin position="861"/>
        <end position="872"/>
    </location>
</feature>
<feature type="compositionally biased region" description="Basic and acidic residues" evidence="6">
    <location>
        <begin position="893"/>
        <end position="918"/>
    </location>
</feature>
<dbReference type="Pfam" id="PF17213">
    <property type="entry name" value="Hydin_ADK"/>
    <property type="match status" value="1"/>
</dbReference>
<protein>
    <submittedName>
        <fullName evidence="11">Hydrocephalus-inducing protein-like</fullName>
    </submittedName>
</protein>
<evidence type="ECO:0000313" key="11">
    <source>
        <dbReference type="EMBL" id="GFO27045.1"/>
    </source>
</evidence>
<feature type="domain" description="Cep192-like" evidence="8">
    <location>
        <begin position="2608"/>
        <end position="2704"/>
    </location>
</feature>
<evidence type="ECO:0000256" key="4">
    <source>
        <dbReference type="ARBA" id="ARBA00023069"/>
    </source>
</evidence>
<name>A0AAV4C6J3_9GAST</name>
<feature type="region of interest" description="Disordered" evidence="6">
    <location>
        <begin position="2154"/>
        <end position="2178"/>
    </location>
</feature>
<dbReference type="InterPro" id="IPR056305">
    <property type="entry name" value="Ig_CFAP65_10th"/>
</dbReference>
<feature type="compositionally biased region" description="Basic and acidic residues" evidence="6">
    <location>
        <begin position="563"/>
        <end position="575"/>
    </location>
</feature>
<dbReference type="InterPro" id="IPR053879">
    <property type="entry name" value="HYDIN_VesB_CFA65-like_Ig"/>
</dbReference>
<feature type="compositionally biased region" description="Basic and acidic residues" evidence="6">
    <location>
        <begin position="776"/>
        <end position="795"/>
    </location>
</feature>
<feature type="domain" description="CFAP65 tenth Ig-like" evidence="10">
    <location>
        <begin position="162"/>
        <end position="234"/>
    </location>
</feature>
<dbReference type="GO" id="GO:1904158">
    <property type="term" value="P:axonemal central apparatus assembly"/>
    <property type="evidence" value="ECO:0007669"/>
    <property type="project" value="TreeGrafter"/>
</dbReference>
<dbReference type="InterPro" id="IPR013783">
    <property type="entry name" value="Ig-like_fold"/>
</dbReference>
<dbReference type="EMBL" id="BLXT01005881">
    <property type="protein sequence ID" value="GFO27045.1"/>
    <property type="molecule type" value="Genomic_DNA"/>
</dbReference>
<feature type="domain" description="Hydin adenylate kinase-like" evidence="7">
    <location>
        <begin position="461"/>
        <end position="655"/>
    </location>
</feature>
<keyword evidence="4" id="KW-0969">Cilium</keyword>
<feature type="non-terminal residue" evidence="11">
    <location>
        <position position="1"/>
    </location>
</feature>
<dbReference type="InterPro" id="IPR027417">
    <property type="entry name" value="P-loop_NTPase"/>
</dbReference>
<dbReference type="Gene3D" id="2.60.40.10">
    <property type="entry name" value="Immunoglobulins"/>
    <property type="match status" value="15"/>
</dbReference>
<gene>
    <name evidence="11" type="ORF">PoB_005355000</name>
</gene>
<evidence type="ECO:0000256" key="6">
    <source>
        <dbReference type="SAM" id="MobiDB-lite"/>
    </source>
</evidence>
<dbReference type="GO" id="GO:0005930">
    <property type="term" value="C:axoneme"/>
    <property type="evidence" value="ECO:0007669"/>
    <property type="project" value="TreeGrafter"/>
</dbReference>
<accession>A0AAV4C6J3</accession>
<comment type="caution">
    <text evidence="11">The sequence shown here is derived from an EMBL/GenBank/DDBJ whole genome shotgun (WGS) entry which is preliminary data.</text>
</comment>
<feature type="compositionally biased region" description="Basic and acidic residues" evidence="6">
    <location>
        <begin position="1070"/>
        <end position="1084"/>
    </location>
</feature>
<keyword evidence="12" id="KW-1185">Reference proteome</keyword>
<feature type="compositionally biased region" description="Acidic residues" evidence="6">
    <location>
        <begin position="924"/>
        <end position="935"/>
    </location>
</feature>
<comment type="subcellular location">
    <subcellularLocation>
        <location evidence="1">Cell projection</location>
        <location evidence="1">Cilium</location>
    </subcellularLocation>
    <subcellularLocation>
        <location evidence="2">Cytoplasm</location>
    </subcellularLocation>
</comment>
<feature type="region of interest" description="Disordered" evidence="6">
    <location>
        <begin position="327"/>
        <end position="402"/>
    </location>
</feature>
<feature type="region of interest" description="Disordered" evidence="6">
    <location>
        <begin position="563"/>
        <end position="607"/>
    </location>
</feature>
<feature type="domain" description="HYDIN/VesB/CFA65-like Ig-like" evidence="9">
    <location>
        <begin position="2930"/>
        <end position="3028"/>
    </location>
</feature>
<feature type="compositionally biased region" description="Basic and acidic residues" evidence="6">
    <location>
        <begin position="1622"/>
        <end position="1634"/>
    </location>
</feature>
<evidence type="ECO:0000256" key="5">
    <source>
        <dbReference type="ARBA" id="ARBA00023273"/>
    </source>
</evidence>
<dbReference type="Pfam" id="PF22067">
    <property type="entry name" value="Cep192_D3"/>
    <property type="match status" value="1"/>
</dbReference>
<feature type="compositionally biased region" description="Basic and acidic residues" evidence="6">
    <location>
        <begin position="814"/>
        <end position="830"/>
    </location>
</feature>
<dbReference type="PANTHER" id="PTHR23053:SF0">
    <property type="entry name" value="HYDROCEPHALUS-INDUCING PROTEIN HOMOLOG"/>
    <property type="match status" value="1"/>
</dbReference>
<keyword evidence="5" id="KW-0966">Cell projection</keyword>
<evidence type="ECO:0000259" key="10">
    <source>
        <dbReference type="Pfam" id="PF24291"/>
    </source>
</evidence>
<dbReference type="Proteomes" id="UP000735302">
    <property type="component" value="Unassembled WGS sequence"/>
</dbReference>
<feature type="region of interest" description="Disordered" evidence="6">
    <location>
        <begin position="697"/>
        <end position="830"/>
    </location>
</feature>
<feature type="compositionally biased region" description="Polar residues" evidence="6">
    <location>
        <begin position="1107"/>
        <end position="1117"/>
    </location>
</feature>
<dbReference type="InterPro" id="IPR054089">
    <property type="entry name" value="Cep192-like_D3"/>
</dbReference>
<sequence length="3526" mass="390472">PILPDYLLDFGYVVLGTVRTHVVRATNTGWFPVSFRLEQQSVHLSGFHLELDRVKNLPGAPDNETLDFAVSFDPRAANLHLGAVEVVLPINIVNGPLLVLRLRAHVTMPDMEVSDDVLEFGEVKCGECKVVTVQLHNHQKVKCEWDSTPVDNSKQLEKHVPMHLRRKIRQAKKKPRIFEVLPPTGVLMPGQRVNVQVKFMPTEEKFYESRLPIRIGQSSQRLLLLCHGQGLEPRLEFERTLVEFGPILPHSPGDDQEIVVRNPTTFPIEFYSLEFDNQYLEEEKVLRLMRGYDEYNTLLLPPRSVNEKLPHELLDFYDEQLKKLEEEEKAKAEAEAAAEAEKREREEKEKEEKEAELLAEDGELGAKPGDPTPAILTTAPSRTATPAEQAAGGLAPTEATAPIDDPIKKEDLLEEKMKESVASGPGVGELEITPVSAAIARHLGIDLTPEGKAARNRRGIAIVVNGAPMSGKTSTAIALAKTYEAALLTLDGVVCDAISNGTTPAGLRARELCAEAARRKSEELKEAEGQEMKAGGLSVEALQAHTQGAASAVGAVAARDRKTSTAVDQKVKEKAPVGGKTTAMNASTEGPAGSQVPSSPPPLTGPIARRLSISASITGEEGLLSCVLPEDLLVEILAERLQLNDCHRGVIFDGLETLFSQTMTTAANAILKALNNRRFIFFATLKLDYNVLKEQEKKALEEKEQEERAERERIEREAREEEERRKEEEMKSRKGRKGKTPAAAPDSKEKDKKTQVGGKAQGQSSDRTQKSQGGPKGHEGEKGPGSDRPESHATETSDTQVEVGRKKKDKKGKGKDAVETVPVEEIRDPAKEAELLLIQRFRTFEAAAKDIQELLEVWDRSTLQPRRPSTPSERSDEDQKDHPASGKKGKGKEKHDKEKLKEQERIRLEKEMAEKAAKEAAQGEGEDGEMVDGGEEEKKDEVGIPNIIIDCSDKTFVPVKKIQDVEALPSVEEVLDGLGMGPQGPPIPPPAAFAVMPYPVKRRPPQMAELGGRYLFVASSPDDPNVGQEDKSKEGEGEDENAGTPDKIKDEQPTPTKGKGGKTTTVAGADKGRSSTEGKADRKRSAERKRMPRRNSAQVSSPPPGQTTPVSDGDTMSSRLGVQSIIEEKAPAKPLTIFRWTVPAGGEVTLKLRFSSDDLGQFDQTLNFEIVGTRRRYQMFCRGVCAFPTISKEPRIVFPSRKKNRRNDEIVHKKYILMQETFHFGPLLVGKSREKYREGKYPENMETFTVLNTSPLEADISFCFLNDSKGETYLLEPPTMLLKPGQSEKLSVWAYPKSPGHFEDAIVCCVRENPEPIVFKVCCDGFRPELELDKKQLHFDKVLLHRKDTKTIYLRNSTQLPVAWKLSGLENLGDDFTVAADSGVVEPLSEYPLQAYFRAMKAVQTSKKMIRMEISDADNIMGVVHTEPIQVIAEAYDVALDMSFPKGTDGGLDFGTIKVNEETKQTCTLKNKGKYEIAYNFLLENIDPRNPDVMSLFSVIPSSGKLSPLDRPTQVQVIFKSSREVIVKDVPILKCQVIEPNLGDQGETIASIPVKVSVKAVFSKFNISPTNDINFGSLLVNSKKTRTFTIENKGEFDFKYTISKKEKETNAQMNIRQNRPAVKGEKNSKSRDDSSSAPSVKPKKADSVRQDAGGSGQSKLTLGMFTIFPAFGIILPNGNQVITVDCVGENQGKEVQDISIDITERDPSTFKGGVPYRLVAEACIPTINVDDVGSIFEEHRVCKNLSVWQHANQCSSEVGGVYGEEERKFVFNNVIVGRKAKARFKISNTNKVPCDVVFTLKPVTQKGAPRTPEVFDLDPPRMQIPNHSHMYATVTFTPPSMQAYSAIFEASIEGVTPNQARGKSLIFEVSGEGNLPRINVAKPTVRNKRGQPLLLFKRLLIGRTESLPFELVNDGTLPSKVDLDLHDPDNVFMLKPTLQTKQAIGDIDYNNRETRRRPHTASVIVDPGERATFEVIYHPITPNRSQANLKVSVTDNQYEDSIVQMVGEGYEDDVTLDNIGSVFVPVDPEKELGSMAEDDVPAAKPNLMQFGDCYVDETRTLNLSMTNHSKTDCVRFQWPDHPELKFSPQAGHLHASCTKDIAVTFCSDSPKTFVECPIQCRLAKITFDKPADQVCDWDDKIQVVKWVDIPPSPVQTADSGSKSANNAVTPHIHRPGKKKMVEVEPEPAHTEVADTARNVELLVSAITDFTQCSCKVDTVHFKDTLMFQTRVYSIELQNEGQVSLNYTWQVVMDSFTPMLQRSVTFMSEGERPESRVDVVDSSYIPFFVEPSFGTIPAGKTATCVAKFAPLDANDYEARLICSIPHMGANEQGPVIGVKGRSLMPYCHFELEDSDYLSSARRNPELRGPGGDPPGSTLDPTTRVIEFDVCGIGSKSIKDFGIVNPTNSPFTFQWVCEDESDPKWPSCFRCLHPEGEIRSGRKFKVGLEFISRELDIMESFWRFVIPSQAISLPFLLVGHTREPDICLDRSHLNFKALLVGREAMETVYLTNNEDSYFNFSFAPDSCHSEGYASHLTVEPMHGQIPPKSRVAVNLFFSPTSEKEVNFNLRCTVPRKVSPITLNVKAEGYTMNCILQCEDSAGNRVELSDRGLNQINFGEVEVNENAIRHLFVLNSGKFNLDYTWEVNPNSVGSEAVSVTPQKGGVMCGETQQCSLCFCPSKRMSVRSCELTLKVSNGPTYLINVLGLGVTPGLHFSFRSHNFGSCFIHKSGLDLPTKQVVLKLTNKDKKEISVDCLYEATPQLSYQFDASVVAPGETVDVPFTFCPRRATKYHEAVTFEINGLSKQKVEFFGTGSEMKIEVADPSHKCVNLGARVVGDSVRRLIPIINHSPAPITFTLALTPTEPGLQNREVLSVSPREPITLEARGGTAKVEVWFRPKARIPQFTEEVLLECAGMSQPLFVVKGSCLGMEISLDSDSLSFGTVYQRSSSSRKIVMSNTGDMNTRFQWDAKRFQPDFSIWPVEGYITPGMDVTFDVEFHPKNINGDVRYDKLKCRLDGGPHKPVTLTLTGSCTGIPPVREVQNFSAVVRSSDTKQLMIPNKSNQLWNLKPIIDGEQWTGPVTFTVEPQQTKAYELTYRPLTMTTENKKHTGSIFFPLPDGSGLLFNLTGSAEAPKAVAKIQRDVPCKTGYTELLSVSNWLKKPQRFRVRIESLRPEKLDPGTTVKGMEYIDVPANSKKDYKLSFYAYKEGQTVVKVTFINEQTSEFQFYEVTFRATRPGTINTIQLSTPVRQSVPHQLTIENPLAYQVTFSVSCSVPEVLLPSQLVVPANSQGQFSFEYQPLKVGEVQGRLELNCSDLGLYSYDLVLTATPGAPEKAIYFRTGLGFSSTQVAKFLNFAKQKTDYICKIDNPDFHVDKSVPAAPGSTGGTEVALDVMFEPSRLGEQRAMLTVSSQIGGEYTFPLFGTCIPPKPQGPFTVKAGSSTAIVFHNVFPNTTPFTFQVDNPLFHLTKQGESIRAKKDHRVVVGFDGNDTGSKAAVMGKLIISCARSAGGNSNVQWVFYLKGITP</sequence>
<dbReference type="InterPro" id="IPR033768">
    <property type="entry name" value="Hydin_ADK"/>
</dbReference>
<evidence type="ECO:0000313" key="12">
    <source>
        <dbReference type="Proteomes" id="UP000735302"/>
    </source>
</evidence>
<evidence type="ECO:0000259" key="9">
    <source>
        <dbReference type="Pfam" id="PF22544"/>
    </source>
</evidence>
<reference evidence="11 12" key="1">
    <citation type="journal article" date="2021" name="Elife">
        <title>Chloroplast acquisition without the gene transfer in kleptoplastic sea slugs, Plakobranchus ocellatus.</title>
        <authorList>
            <person name="Maeda T."/>
            <person name="Takahashi S."/>
            <person name="Yoshida T."/>
            <person name="Shimamura S."/>
            <person name="Takaki Y."/>
            <person name="Nagai Y."/>
            <person name="Toyoda A."/>
            <person name="Suzuki Y."/>
            <person name="Arimoto A."/>
            <person name="Ishii H."/>
            <person name="Satoh N."/>
            <person name="Nishiyama T."/>
            <person name="Hasebe M."/>
            <person name="Maruyama T."/>
            <person name="Minagawa J."/>
            <person name="Obokata J."/>
            <person name="Shigenobu S."/>
        </authorList>
    </citation>
    <scope>NUCLEOTIDE SEQUENCE [LARGE SCALE GENOMIC DNA]</scope>
</reference>
<feature type="compositionally biased region" description="Low complexity" evidence="6">
    <location>
        <begin position="1053"/>
        <end position="1065"/>
    </location>
</feature>
<organism evidence="11 12">
    <name type="scientific">Plakobranchus ocellatus</name>
    <dbReference type="NCBI Taxonomy" id="259542"/>
    <lineage>
        <taxon>Eukaryota</taxon>
        <taxon>Metazoa</taxon>
        <taxon>Spiralia</taxon>
        <taxon>Lophotrochozoa</taxon>
        <taxon>Mollusca</taxon>
        <taxon>Gastropoda</taxon>
        <taxon>Heterobranchia</taxon>
        <taxon>Euthyneura</taxon>
        <taxon>Panpulmonata</taxon>
        <taxon>Sacoglossa</taxon>
        <taxon>Placobranchoidea</taxon>
        <taxon>Plakobranchidae</taxon>
        <taxon>Plakobranchus</taxon>
    </lineage>
</organism>
<feature type="compositionally biased region" description="Polar residues" evidence="6">
    <location>
        <begin position="761"/>
        <end position="772"/>
    </location>
</feature>
<proteinExistence type="predicted"/>
<feature type="region of interest" description="Disordered" evidence="6">
    <location>
        <begin position="2359"/>
        <end position="2378"/>
    </location>
</feature>
<feature type="compositionally biased region" description="Polar residues" evidence="6">
    <location>
        <begin position="2154"/>
        <end position="2168"/>
    </location>
</feature>
<feature type="region of interest" description="Disordered" evidence="6">
    <location>
        <begin position="1018"/>
        <end position="1117"/>
    </location>
</feature>
<evidence type="ECO:0000259" key="8">
    <source>
        <dbReference type="Pfam" id="PF22067"/>
    </source>
</evidence>
<dbReference type="Pfam" id="PF22544">
    <property type="entry name" value="HYDIN_VesB_CFA65-like_Ig"/>
    <property type="match status" value="2"/>
</dbReference>
<evidence type="ECO:0000256" key="2">
    <source>
        <dbReference type="ARBA" id="ARBA00004496"/>
    </source>
</evidence>
<dbReference type="Gene3D" id="3.40.50.300">
    <property type="entry name" value="P-loop containing nucleotide triphosphate hydrolases"/>
    <property type="match status" value="1"/>
</dbReference>
<evidence type="ECO:0000256" key="1">
    <source>
        <dbReference type="ARBA" id="ARBA00004138"/>
    </source>
</evidence>
<feature type="compositionally biased region" description="Basic and acidic residues" evidence="6">
    <location>
        <begin position="327"/>
        <end position="356"/>
    </location>
</feature>
<feature type="compositionally biased region" description="Basic and acidic residues" evidence="6">
    <location>
        <begin position="873"/>
        <end position="884"/>
    </location>
</feature>
<dbReference type="InterPro" id="IPR033305">
    <property type="entry name" value="Hydin-like"/>
</dbReference>
<dbReference type="PANTHER" id="PTHR23053">
    <property type="entry name" value="DLEC1 DELETED IN LUNG AND ESOPHAGEAL CANCER 1"/>
    <property type="match status" value="1"/>
</dbReference>